<keyword evidence="4" id="KW-0479">Metal-binding</keyword>
<dbReference type="InterPro" id="IPR013840">
    <property type="entry name" value="DNAligase_N"/>
</dbReference>
<dbReference type="InterPro" id="IPR001679">
    <property type="entry name" value="DNA_ligase"/>
</dbReference>
<dbReference type="PIRSF" id="PIRSF001604">
    <property type="entry name" value="LigA"/>
    <property type="match status" value="1"/>
</dbReference>
<feature type="domain" description="BRCT" evidence="8">
    <location>
        <begin position="567"/>
        <end position="641"/>
    </location>
</feature>
<dbReference type="Pfam" id="PF14520">
    <property type="entry name" value="HHH_5"/>
    <property type="match status" value="1"/>
</dbReference>
<dbReference type="GO" id="GO:0006260">
    <property type="term" value="P:DNA replication"/>
    <property type="evidence" value="ECO:0007669"/>
    <property type="project" value="UniProtKB-KW"/>
</dbReference>
<dbReference type="Gene3D" id="3.40.50.10190">
    <property type="entry name" value="BRCT domain"/>
    <property type="match status" value="1"/>
</dbReference>
<dbReference type="InterPro" id="IPR001357">
    <property type="entry name" value="BRCT_dom"/>
</dbReference>
<organism evidence="9">
    <name type="scientific">viral metagenome</name>
    <dbReference type="NCBI Taxonomy" id="1070528"/>
    <lineage>
        <taxon>unclassified sequences</taxon>
        <taxon>metagenomes</taxon>
        <taxon>organismal metagenomes</taxon>
    </lineage>
</organism>
<keyword evidence="2" id="KW-0436">Ligase</keyword>
<dbReference type="GO" id="GO:0000166">
    <property type="term" value="F:nucleotide binding"/>
    <property type="evidence" value="ECO:0007669"/>
    <property type="project" value="InterPro"/>
</dbReference>
<evidence type="ECO:0000256" key="4">
    <source>
        <dbReference type="ARBA" id="ARBA00022723"/>
    </source>
</evidence>
<dbReference type="PROSITE" id="PS50172">
    <property type="entry name" value="BRCT"/>
    <property type="match status" value="1"/>
</dbReference>
<evidence type="ECO:0000256" key="5">
    <source>
        <dbReference type="ARBA" id="ARBA00022833"/>
    </source>
</evidence>
<dbReference type="InterPro" id="IPR004150">
    <property type="entry name" value="NAD_DNA_ligase_OB"/>
</dbReference>
<dbReference type="InterPro" id="IPR036420">
    <property type="entry name" value="BRCT_dom_sf"/>
</dbReference>
<dbReference type="EC" id="6.5.1.2" evidence="1"/>
<dbReference type="Gene3D" id="2.40.50.140">
    <property type="entry name" value="Nucleic acid-binding proteins"/>
    <property type="match status" value="1"/>
</dbReference>
<dbReference type="Pfam" id="PF01653">
    <property type="entry name" value="DNA_ligase_aden"/>
    <property type="match status" value="1"/>
</dbReference>
<comment type="catalytic activity">
    <reaction evidence="7">
        <text>NAD(+) + (deoxyribonucleotide)n-3'-hydroxyl + 5'-phospho-(deoxyribonucleotide)m = (deoxyribonucleotide)n+m + AMP + beta-nicotinamide D-nucleotide.</text>
        <dbReference type="EC" id="6.5.1.2"/>
    </reaction>
</comment>
<evidence type="ECO:0000256" key="3">
    <source>
        <dbReference type="ARBA" id="ARBA00022705"/>
    </source>
</evidence>
<evidence type="ECO:0000259" key="8">
    <source>
        <dbReference type="PROSITE" id="PS50172"/>
    </source>
</evidence>
<protein>
    <recommendedName>
        <fullName evidence="1">DNA ligase (NAD(+))</fullName>
        <ecNumber evidence="1">6.5.1.2</ecNumber>
    </recommendedName>
</protein>
<dbReference type="SUPFAM" id="SSF50249">
    <property type="entry name" value="Nucleic acid-binding proteins"/>
    <property type="match status" value="1"/>
</dbReference>
<keyword evidence="6" id="KW-0520">NAD</keyword>
<dbReference type="Gene3D" id="1.10.150.20">
    <property type="entry name" value="5' to 3' exonuclease, C-terminal subdomain"/>
    <property type="match status" value="1"/>
</dbReference>
<dbReference type="Pfam" id="PF03120">
    <property type="entry name" value="OB_DNA_ligase"/>
    <property type="match status" value="1"/>
</dbReference>
<dbReference type="InterPro" id="IPR010995">
    <property type="entry name" value="DNA_repair_Rad51/TF_NusA_a-hlx"/>
</dbReference>
<dbReference type="EMBL" id="MN739567">
    <property type="protein sequence ID" value="QHT13393.1"/>
    <property type="molecule type" value="Genomic_DNA"/>
</dbReference>
<dbReference type="Gene3D" id="3.30.470.30">
    <property type="entry name" value="DNA ligase/mRNA capping enzyme"/>
    <property type="match status" value="1"/>
</dbReference>
<dbReference type="SUPFAM" id="SSF52113">
    <property type="entry name" value="BRCT domain"/>
    <property type="match status" value="1"/>
</dbReference>
<accession>A0A6C0DAF7</accession>
<dbReference type="AlphaFoldDB" id="A0A6C0DAF7"/>
<dbReference type="SMART" id="SM00532">
    <property type="entry name" value="LIGANc"/>
    <property type="match status" value="1"/>
</dbReference>
<name>A0A6C0DAF7_9ZZZZ</name>
<evidence type="ECO:0000256" key="2">
    <source>
        <dbReference type="ARBA" id="ARBA00022598"/>
    </source>
</evidence>
<reference evidence="9" key="1">
    <citation type="journal article" date="2020" name="Nature">
        <title>Giant virus diversity and host interactions through global metagenomics.</title>
        <authorList>
            <person name="Schulz F."/>
            <person name="Roux S."/>
            <person name="Paez-Espino D."/>
            <person name="Jungbluth S."/>
            <person name="Walsh D.A."/>
            <person name="Denef V.J."/>
            <person name="McMahon K.D."/>
            <person name="Konstantinidis K.T."/>
            <person name="Eloe-Fadrosh E.A."/>
            <person name="Kyrpides N.C."/>
            <person name="Woyke T."/>
        </authorList>
    </citation>
    <scope>NUCLEOTIDE SEQUENCE</scope>
    <source>
        <strain evidence="9">GVMAG-M-3300023174-131</strain>
    </source>
</reference>
<evidence type="ECO:0000313" key="9">
    <source>
        <dbReference type="EMBL" id="QHT13393.1"/>
    </source>
</evidence>
<dbReference type="SUPFAM" id="SSF56091">
    <property type="entry name" value="DNA ligase/mRNA capping enzyme, catalytic domain"/>
    <property type="match status" value="1"/>
</dbReference>
<dbReference type="GO" id="GO:0006281">
    <property type="term" value="P:DNA repair"/>
    <property type="evidence" value="ECO:0007669"/>
    <property type="project" value="InterPro"/>
</dbReference>
<evidence type="ECO:0000256" key="1">
    <source>
        <dbReference type="ARBA" id="ARBA00012722"/>
    </source>
</evidence>
<sequence length="641" mass="72640">MDSLIKNIIKNPYDADSLTQEELEQIITLAADKFFNTKKPIMEDNVYDILIDFLRTKFPKSKVLKSVGTKLKSKNKVKLDYRLGSMDKFKPGYKELEKWTSLYRPKYVISDKLDGISALLIYRTNKTINLYTRGTALEGLDITPLIKYFDLPTLETIVASKIKASKSDIVMAFRGELIIDKETFTKNWSKVMKNARNTVSGLVNSKNINPQLAIDTKLVLYEIVDPLMTIEDQYKTIKKLGFNTVTYKIVSKIDYESLSEYLKKRRSDSEFMVDGIIVTHNEIHERNTKSNPEYAFAFKDILEDQVAKATINTIEWNISKDGLIKPVLILDPVQIGGVEISRVTGHNAKNVVDNKLGPGAVIELIRSGDVIPYIQKVIKPGKVVLPTGKWHWNSTNVDIICDSLDTNEVLIKNIYYFFSSLDTKGLGEKIVEKLVNAGFNSVKKILQATETDFLKAEGFKEKSAKNLVESIKKAVTNIKLTKFMAATNKLGAGLGEERMKQIIEKYPNLLSDYKKWSETEFVNKLKELSGWEEKTSSLFVSNFDTFINFYKDIQSLITIEAVQIKKITKNKYTDMVIVMSGFRDAQLQKFLEDSGAKLTNSVSKNTDFLIVKDEATIADQTGKVKKALELGVDIITKDQVN</sequence>
<keyword evidence="3" id="KW-0235">DNA replication</keyword>
<dbReference type="SUPFAM" id="SSF47794">
    <property type="entry name" value="Rad51 N-terminal domain-like"/>
    <property type="match status" value="1"/>
</dbReference>
<keyword evidence="5" id="KW-0862">Zinc</keyword>
<evidence type="ECO:0000256" key="7">
    <source>
        <dbReference type="ARBA" id="ARBA00034005"/>
    </source>
</evidence>
<dbReference type="GO" id="GO:0003911">
    <property type="term" value="F:DNA ligase (NAD+) activity"/>
    <property type="evidence" value="ECO:0007669"/>
    <property type="project" value="UniProtKB-EC"/>
</dbReference>
<dbReference type="InterPro" id="IPR013839">
    <property type="entry name" value="DNAligase_adenylation"/>
</dbReference>
<evidence type="ECO:0000256" key="6">
    <source>
        <dbReference type="ARBA" id="ARBA00023027"/>
    </source>
</evidence>
<dbReference type="InterPro" id="IPR012340">
    <property type="entry name" value="NA-bd_OB-fold"/>
</dbReference>
<proteinExistence type="predicted"/>
<dbReference type="Pfam" id="PF00533">
    <property type="entry name" value="BRCT"/>
    <property type="match status" value="1"/>
</dbReference>